<feature type="DNA-binding region" description="Homeobox" evidence="12">
    <location>
        <begin position="2853"/>
        <end position="2912"/>
    </location>
</feature>
<feature type="domain" description="C2H2-type" evidence="16">
    <location>
        <begin position="1404"/>
        <end position="1432"/>
    </location>
</feature>
<feature type="region of interest" description="Disordered" evidence="14">
    <location>
        <begin position="836"/>
        <end position="901"/>
    </location>
</feature>
<feature type="compositionally biased region" description="Acidic residues" evidence="14">
    <location>
        <begin position="1330"/>
        <end position="1340"/>
    </location>
</feature>
<dbReference type="PANTHER" id="PTHR45891:SF3">
    <property type="entry name" value="ZINC FINGER PROTEIN 2"/>
    <property type="match status" value="1"/>
</dbReference>
<feature type="compositionally biased region" description="Polar residues" evidence="14">
    <location>
        <begin position="3679"/>
        <end position="3690"/>
    </location>
</feature>
<feature type="domain" description="C2H2-type" evidence="16">
    <location>
        <begin position="1591"/>
        <end position="1617"/>
    </location>
</feature>
<feature type="region of interest" description="Disordered" evidence="14">
    <location>
        <begin position="3162"/>
        <end position="3192"/>
    </location>
</feature>
<sequence length="3984" mass="430590">MPTSIPGAPLDPDEDLQSDPLHGQRKRQRLKERLAPGSSCKQEKAMSPEEEMSASLPAAMVAVARADDVERCIVVPANPAPDPTRVSLTVSTSVSGSLSPPGPDSTSVSAPKFLAARDRERHCLRRGSSDAAECASRVANAGNGSTSSRSCSDDEADDGVVHAIALTSGGSGGDGDEDVDNGEVCDGKDARSRLPANIPNPETADEPSAPFTPDVDDSCGTSDVEKFDGKIVYNPDGSAYIIEDSELSEEDASSLDLPHIIGDGCIVDGRGVSLPPQVQAFPQIANAFYVSRNATLYSTLYGSTTAYASTILQDKKIVPEVPIMHSYRVYTVRDKSGDNEDGKSESKTDNGGSRKVGERNECEIPACEENKRNEKYSSRDCSSVPVKPILMCFICKLSFGFAKSFVAHAMGDHNVVLLEDEKDILGHKNASAIIQCVGKDKEPLVSFLEPLNPLATGDLAGKRHTRDSCGAVVRPPPPSYTMSDAKSVAKGVLCTGQHVPKDQKLLFNSSVDDRPVDATVRDLAGARAASPGSLVDITSDSRDCADSIPSRNVAENNSRDHLEAEGLKVCSHQPQDIASSVEKSNVHNQHVPETPVSLPQNGSSSNNSSINNNNHNLNNSRVQSSVGSVMDLTRKSPLSANNGRSSSSPGTSPSPGSTLSPLLSAAAAAVAGAAAAAAAVSGAAVPSAPLPYPVPPPNFLTGTTIGVCPDHIGGRPSGAECAKCELILNSSRIGGVGGPLAGMHSRNSCKTLKCPKCNWHYKYQETLEIHMKEKHPETETSCIYCIAGQPHPRLARGETYTCGYKPYRCEVCNYSTTTKGNLSIHMQSDKHLNNMQELQNGGVPNSESAISGPGLNHPQHQTSPSAQHHSKGGLVSPNSGQGVLTHHSHPLSGATPNQKPKPTFRCDVCNYETNVARNLRIHMTSEKHTHNMMVLQQNVKHMQTLTALQHHHQQQSQHHPQPLSFESLLHFHPGLTLPGDKPPPHTEAALADMAYNQALLIQMMTGGQLPPHMPPELAPHVDMGLNPETMEPPPEPADPNPKHLFQCCVCNMFSTDSLEALSLHLSADRTKVREQEILAVVSGHYVCKLCSYKTNLKANFQLHCKTDKHLQRLQHANHVKEGGQRNEWKLKYLASPGGIQVRCHACDYYTNSAHKLQLHAAGPRHEASVMLFAHLREHENSAAQRAAAAAVADQHVQDARIYHCALCGFSARAKLPLLQHVRSIKHLQMEQLHQLQRRSEGKDLHTDIGEVFQVIVQLEGGPGSEQFGEADHDRKEAPLLPPTQSQTALPQQQQQQQQQQQHQQQQQSTGREAFAHEHHVTKEETKFEDYGEDGAEENAEEPPPSPSRPKAEHEDVGMGVEGPTHMCPFCNFSSNSEVRVQAHVLSQHSGSTTSPPGGASGRDFLCPLCQDNFRDRVMLERHVMQIHSVNSEGLQRLLLLVDQSHWLNSVGRAAPSAPQTVLPPPPPSSLPPTAPSHSQTTHFHRPQQQSSSGGGPSFSHTVTPTPTPAVVKSCVSNDLEGSAKSASELVTSEDRDDSARLVFSPSPDDSTDEENRCQTCFKLFRTIDELCMHQNESGHLELKQTPNGPGYLCWKKGCNQYFQTSHSLHMHFREIHARVGNTSSVLGQNIAVSEKHVYKYRCNQCSLAFKTMEKLQLHSQYHVIRDATKCIICGRSFRSVLALHKHVETAHSELSDEELTTYKQSLLNNPLLLAGLSGQVLDSSTNELLRKESLKIDSEEFVEGDEISSKDVPPGQDDCLGVNVGGDGENSDDSVVFKEQQFLEDYLNSQAIAEDSYNDPNRKYKCHRCKVAFTRQSYLTSHNKTLLHRKGEKLSYPMEKYLDPNRPYKCDVCKESFTQKNILLVHYNSVSHLHKLKRAMQEQQQNNTNKSNNAVNPSSSHSGPGTLALATCLGIVTPTTSKLNIMDEEDKKPYKCNICKVAYSQGSTLDIHMRSVLHQTRASKLQDLAFTGQIDLSRPLIEQPDHQKVQDQLKKTSHDNLESPNKIQPATSSANSSCGTAETPSICQSHHNNDQILTAPATNTILSENSTTPLLSSVGNSTSNSSTPTTNSTMVAKYSGNTSQVVASQSPQHQNQQHGMLSCQRCSALFVNQEQLNTHQKLYCLFSSPVPMFTPISSAVSVSSVGLAQQTRVSPQIINNTPPPAQEDHVTRISIPNKKSSQVYKHLLESFGFDLVMQFNENHQKRQRKDREEEEIALLQATPQVNEEPEEIFFRSEEENPPEEDLPEVSKSVCQHCKKEFSSVWVLKAHCEEVHRDLVPPEFLERYAQQFKTEYEKKSVISAVSSSSSPVVPVSTSSSNHPTSASVSSVTTTTTLQDAGCSAFKVSDDLKEDSQTKTVSQQLIQQQQQTDQSDIPSTTPSTPTTSSTPASSSESIPTTLTSSMTSSISAMGTNVVPNTVNVNANANANISISLAQQMNEMQAALNVMAASQLQQQLQQFNPMMMSMAGLSMGLPLGLNMNALAAMNLQPPLVPMMMPPPPFDPLGLAQAQNPLFSPQAAVAAASIDPLLAKQQHLIQQQQAVTAAQQKRARTRITDEQLKILRAHFDINNSPSEDQIHEMASQSGLPPKVIKHWFRNTLFKERQRNKDSPYNFNNPPSTTLNLEEYEKTGEAKVMLLNTPSDDRIGSKETHSPAPSDNCTTSPENKRKHSSPQPFLQTSQIKTEPVDTMMDTQEQKFNNVLSETEHDHKDIELIDQKPPPHTLHPPPSPVTSLAGSTCSNNDQNVGTSSPGSLTSIITSQLSANSLNSPNRVNATTPPSNNVLPSKLSPTSFASPSQVTNSSHAVSVSQSARSISPGRAFSTNSSDGFSHGLMPGSCGSGSNNNSSGSSSGKRANRTRFTDYQIKVLQEFFENNAYPKDDDLEYLSKLLSLSPRVIVVWFQNARQKARKVYENQPPVDASPGVDEGGANRFQRTPGLNYQCKKCLLVFQRYYELIRHQKTHCFKEEDAKRSAQAQAAAAQIAAVLSSEDSNSSTIVEGNQQQQTVGASPSSTPVQVPTQQLTPLTGSTTQAAPVHSTASQVTSAPSVTTLASSVPVTTTLATGTPRALFTASPTLPRSQDDSAKEGTFQCDKCNLVFPRFDLWREHQLVHIMNPNLFPSYPPDSPFGILQQHAQIQQQQFSNINVSDVHVNVANAPPLAHPLSNILPTSKRKYEDYDESNDRDSEHPKDKRLRTTILPEQLDYLYQKYQLESNPSRKMLENIAKEVGLKKRVVQVWFQNTRARERKGQFRAHAQVINKRCPFCPALFKVKSALESHLVTKHADQCTRGEINIDALPDEDGSIETSFNASQVVDSGKTSNLSVNSQSPSIINTLYPPFQTEVENTLIKKYYEESMKRYFNELQAHHAAQNGNVGNKEMLHLPTDLSMKIKQEPSTTLSDSSSIIGDAPLDLSKPVDLSRPMKLTMEMEPRAESGPLTDLSEKSIGCEDDSTSETTENMDGDESNPTSPASSTQSGQQRPLPPTGVKRFRTQMSSLQVKVMKSLFADYKTPTMAECEMLGREIGLPKRVVQVWFQNARAKEKKNKLALQKALGGPDAPVTLPDMRPPEECKLCQFRYSHKYSVQDHIFTKLHIDCVKTHIESGKVDLSGNTSDGSGSASGEFTVPPAPGTSLANASDCPAGTGNALSAHSPAPATSVSTLLNAGSGAGRAEVMGSATLPPASSSGSQSTPHQLTQFQALQIAAASALSLPNSLSVQSVNSAAASTSAGASPSVASVKDPPMASIVTGMCGSSNNMTNISSSNNNTTTTTTTTTSSSTSSNTTSSTSSNVSNKTVGGSSCGAGGSSGISAVLDAVGETGAVGSEGPVSASTGAGSGAASGAATGATTSAATGAAAGAATGVAAGAGTVKSPAPGGAPSSEDMALLHQLYGLGLAGFSGGVQGNMFLHPAMFSAAVYETSFQNGIVSATKPEDAVQASSILWSALPAAGVLAGRRSPSCSCRLARCRRCRRPRRSANWASPRCTSPP</sequence>
<dbReference type="Pfam" id="PF00046">
    <property type="entry name" value="Homeodomain"/>
    <property type="match status" value="4"/>
</dbReference>
<dbReference type="Gene3D" id="3.30.160.60">
    <property type="entry name" value="Classic Zinc Finger"/>
    <property type="match status" value="5"/>
</dbReference>
<evidence type="ECO:0000313" key="17">
    <source>
        <dbReference type="EMBL" id="KAK7867019.1"/>
    </source>
</evidence>
<dbReference type="InterPro" id="IPR009057">
    <property type="entry name" value="Homeodomain-like_sf"/>
</dbReference>
<dbReference type="FunFam" id="1.10.10.60:FF:000058">
    <property type="entry name" value="zinc finger homeobox protein 4"/>
    <property type="match status" value="1"/>
</dbReference>
<feature type="region of interest" description="Disordered" evidence="14">
    <location>
        <begin position="2052"/>
        <end position="2074"/>
    </location>
</feature>
<keyword evidence="5" id="KW-0862">Zinc</keyword>
<dbReference type="FunFam" id="1.10.10.60:FF:000064">
    <property type="entry name" value="Zinc finger homeobox protein 4"/>
    <property type="match status" value="1"/>
</dbReference>
<feature type="compositionally biased region" description="Polar residues" evidence="14">
    <location>
        <begin position="2654"/>
        <end position="2664"/>
    </location>
</feature>
<dbReference type="CDD" id="cd00086">
    <property type="entry name" value="homeodomain"/>
    <property type="match status" value="4"/>
</dbReference>
<evidence type="ECO:0000256" key="1">
    <source>
        <dbReference type="ARBA" id="ARBA00004123"/>
    </source>
</evidence>
<feature type="region of interest" description="Disordered" evidence="14">
    <location>
        <begin position="3754"/>
        <end position="3800"/>
    </location>
</feature>
<dbReference type="PROSITE" id="PS00027">
    <property type="entry name" value="HOMEOBOX_1"/>
    <property type="match status" value="2"/>
</dbReference>
<feature type="compositionally biased region" description="Polar residues" evidence="14">
    <location>
        <begin position="2672"/>
        <end position="2683"/>
    </location>
</feature>
<feature type="compositionally biased region" description="Low complexity" evidence="14">
    <location>
        <begin position="645"/>
        <end position="659"/>
    </location>
</feature>
<feature type="compositionally biased region" description="Pro residues" evidence="14">
    <location>
        <begin position="1461"/>
        <end position="1474"/>
    </location>
</feature>
<dbReference type="InterPro" id="IPR001356">
    <property type="entry name" value="HD"/>
</dbReference>
<keyword evidence="18" id="KW-1185">Reference proteome</keyword>
<feature type="domain" description="Homeobox" evidence="15">
    <location>
        <begin position="2851"/>
        <end position="2911"/>
    </location>
</feature>
<keyword evidence="3" id="KW-0677">Repeat</keyword>
<evidence type="ECO:0000256" key="13">
    <source>
        <dbReference type="RuleBase" id="RU000682"/>
    </source>
</evidence>
<feature type="compositionally biased region" description="Basic and acidic residues" evidence="14">
    <location>
        <begin position="1313"/>
        <end position="1329"/>
    </location>
</feature>
<dbReference type="GO" id="GO:0000978">
    <property type="term" value="F:RNA polymerase II cis-regulatory region sequence-specific DNA binding"/>
    <property type="evidence" value="ECO:0007669"/>
    <property type="project" value="TreeGrafter"/>
</dbReference>
<feature type="region of interest" description="Disordered" evidence="14">
    <location>
        <begin position="3604"/>
        <end position="3651"/>
    </location>
</feature>
<feature type="compositionally biased region" description="Basic and acidic residues" evidence="14">
    <location>
        <begin position="2642"/>
        <end position="2652"/>
    </location>
</feature>
<dbReference type="PROSITE" id="PS00028">
    <property type="entry name" value="ZINC_FINGER_C2H2_1"/>
    <property type="match status" value="13"/>
</dbReference>
<evidence type="ECO:0000256" key="12">
    <source>
        <dbReference type="PROSITE-ProRule" id="PRU00108"/>
    </source>
</evidence>
<dbReference type="FunFam" id="3.30.160.60:FF:000081">
    <property type="entry name" value="Zinc finger homeobox protein 4"/>
    <property type="match status" value="1"/>
</dbReference>
<dbReference type="InterPro" id="IPR013087">
    <property type="entry name" value="Znf_C2H2_type"/>
</dbReference>
<feature type="domain" description="C2H2-type" evidence="16">
    <location>
        <begin position="1848"/>
        <end position="1879"/>
    </location>
</feature>
<dbReference type="FunFam" id="1.10.10.60:FF:000080">
    <property type="entry name" value="Zinc finger homeobox protein 2"/>
    <property type="match status" value="1"/>
</dbReference>
<feature type="compositionally biased region" description="Polar residues" evidence="14">
    <location>
        <begin position="2002"/>
        <end position="2025"/>
    </location>
</feature>
<evidence type="ECO:0000256" key="14">
    <source>
        <dbReference type="SAM" id="MobiDB-lite"/>
    </source>
</evidence>
<feature type="compositionally biased region" description="Polar residues" evidence="14">
    <location>
        <begin position="3607"/>
        <end position="3619"/>
    </location>
</feature>
<feature type="domain" description="C2H2-type" evidence="16">
    <location>
        <begin position="2252"/>
        <end position="2280"/>
    </location>
</feature>
<dbReference type="FunFam" id="3.30.160.60:FF:000768">
    <property type="entry name" value="zinc finger homeobox protein 3 isoform X2"/>
    <property type="match status" value="1"/>
</dbReference>
<feature type="domain" description="C2H2-type" evidence="16">
    <location>
        <begin position="2940"/>
        <end position="2967"/>
    </location>
</feature>
<feature type="compositionally biased region" description="Polar residues" evidence="14">
    <location>
        <begin position="3463"/>
        <end position="3477"/>
    </location>
</feature>
<evidence type="ECO:0000256" key="7">
    <source>
        <dbReference type="ARBA" id="ARBA00023125"/>
    </source>
</evidence>
<comment type="subcellular location">
    <subcellularLocation>
        <location evidence="1 12 13">Nucleus</location>
    </subcellularLocation>
</comment>
<evidence type="ECO:0000256" key="11">
    <source>
        <dbReference type="PROSITE-ProRule" id="PRU00042"/>
    </source>
</evidence>
<dbReference type="GO" id="GO:0005634">
    <property type="term" value="C:nucleus"/>
    <property type="evidence" value="ECO:0007669"/>
    <property type="project" value="UniProtKB-SubCell"/>
</dbReference>
<feature type="compositionally biased region" description="Low complexity" evidence="14">
    <location>
        <begin position="86"/>
        <end position="107"/>
    </location>
</feature>
<feature type="region of interest" description="Disordered" evidence="14">
    <location>
        <begin position="1522"/>
        <end position="1553"/>
    </location>
</feature>
<dbReference type="PROSITE" id="PS50157">
    <property type="entry name" value="ZINC_FINGER_C2H2_2"/>
    <property type="match status" value="10"/>
</dbReference>
<organism evidence="17 18">
    <name type="scientific">Gryllus longicercus</name>
    <dbReference type="NCBI Taxonomy" id="2509291"/>
    <lineage>
        <taxon>Eukaryota</taxon>
        <taxon>Metazoa</taxon>
        <taxon>Ecdysozoa</taxon>
        <taxon>Arthropoda</taxon>
        <taxon>Hexapoda</taxon>
        <taxon>Insecta</taxon>
        <taxon>Pterygota</taxon>
        <taxon>Neoptera</taxon>
        <taxon>Polyneoptera</taxon>
        <taxon>Orthoptera</taxon>
        <taxon>Ensifera</taxon>
        <taxon>Gryllidea</taxon>
        <taxon>Grylloidea</taxon>
        <taxon>Gryllidae</taxon>
        <taxon>Gryllinae</taxon>
        <taxon>Gryllus</taxon>
    </lineage>
</organism>
<feature type="region of interest" description="Disordered" evidence="14">
    <location>
        <begin position="2990"/>
        <end position="3049"/>
    </location>
</feature>
<gene>
    <name evidence="17" type="ORF">R5R35_006879</name>
</gene>
<feature type="domain" description="Homeobox" evidence="15">
    <location>
        <begin position="2546"/>
        <end position="2606"/>
    </location>
</feature>
<feature type="compositionally biased region" description="Acidic residues" evidence="14">
    <location>
        <begin position="3446"/>
        <end position="3462"/>
    </location>
</feature>
<dbReference type="InterPro" id="IPR017970">
    <property type="entry name" value="Homeobox_CS"/>
</dbReference>
<dbReference type="InterPro" id="IPR003604">
    <property type="entry name" value="Matrin/U1-like-C_Znf_C2H2"/>
</dbReference>
<feature type="compositionally biased region" description="Pro residues" evidence="14">
    <location>
        <begin position="2718"/>
        <end position="2730"/>
    </location>
</feature>
<protein>
    <recommendedName>
        <fullName evidence="19">Zinc finger homeobox protein 4</fullName>
    </recommendedName>
</protein>
<keyword evidence="2" id="KW-0479">Metal-binding</keyword>
<dbReference type="SUPFAM" id="SSF46689">
    <property type="entry name" value="Homeodomain-like"/>
    <property type="match status" value="4"/>
</dbReference>
<feature type="region of interest" description="Disordered" evidence="14">
    <location>
        <begin position="582"/>
        <end position="659"/>
    </location>
</feature>
<feature type="compositionally biased region" description="Low complexity" evidence="14">
    <location>
        <begin position="3825"/>
        <end position="3841"/>
    </location>
</feature>
<dbReference type="InterPro" id="IPR036236">
    <property type="entry name" value="Znf_C2H2_sf"/>
</dbReference>
<feature type="compositionally biased region" description="Basic and acidic residues" evidence="14">
    <location>
        <begin position="334"/>
        <end position="348"/>
    </location>
</feature>
<dbReference type="PANTHER" id="PTHR45891">
    <property type="entry name" value="ZINC FINGER HOMEOBOX PROTEIN"/>
    <property type="match status" value="1"/>
</dbReference>
<feature type="DNA-binding region" description="Homeobox" evidence="12">
    <location>
        <begin position="3485"/>
        <end position="3544"/>
    </location>
</feature>
<feature type="region of interest" description="Disordered" evidence="14">
    <location>
        <begin position="1879"/>
        <end position="1903"/>
    </location>
</feature>
<evidence type="ECO:0000256" key="5">
    <source>
        <dbReference type="ARBA" id="ARBA00022833"/>
    </source>
</evidence>
<feature type="region of interest" description="Disordered" evidence="14">
    <location>
        <begin position="165"/>
        <end position="220"/>
    </location>
</feature>
<dbReference type="SUPFAM" id="SSF57667">
    <property type="entry name" value="beta-beta-alpha zinc fingers"/>
    <property type="match status" value="5"/>
</dbReference>
<feature type="compositionally biased region" description="Acidic residues" evidence="14">
    <location>
        <begin position="174"/>
        <end position="183"/>
    </location>
</feature>
<feature type="domain" description="C2H2-type" evidence="16">
    <location>
        <begin position="1934"/>
        <end position="1963"/>
    </location>
</feature>
<feature type="compositionally biased region" description="Polar residues" evidence="14">
    <location>
        <begin position="2735"/>
        <end position="2754"/>
    </location>
</feature>
<feature type="compositionally biased region" description="Low complexity" evidence="14">
    <location>
        <begin position="2056"/>
        <end position="2073"/>
    </location>
</feature>
<feature type="domain" description="Homeobox" evidence="15">
    <location>
        <begin position="3188"/>
        <end position="3248"/>
    </location>
</feature>
<keyword evidence="8 12" id="KW-0371">Homeobox</keyword>
<evidence type="ECO:0000256" key="10">
    <source>
        <dbReference type="ARBA" id="ARBA00023242"/>
    </source>
</evidence>
<feature type="region of interest" description="Disordered" evidence="14">
    <location>
        <begin position="2355"/>
        <end position="2404"/>
    </location>
</feature>
<feature type="region of interest" description="Disordered" evidence="14">
    <location>
        <begin position="3670"/>
        <end position="3690"/>
    </location>
</feature>
<evidence type="ECO:0000259" key="15">
    <source>
        <dbReference type="PROSITE" id="PS50071"/>
    </source>
</evidence>
<feature type="compositionally biased region" description="Polar residues" evidence="14">
    <location>
        <begin position="1881"/>
        <end position="1903"/>
    </location>
</feature>
<dbReference type="PROSITE" id="PS50071">
    <property type="entry name" value="HOMEOBOX_2"/>
    <property type="match status" value="4"/>
</dbReference>
<feature type="compositionally biased region" description="Basic and acidic residues" evidence="14">
    <location>
        <begin position="3172"/>
        <end position="3189"/>
    </location>
</feature>
<evidence type="ECO:0000313" key="18">
    <source>
        <dbReference type="Proteomes" id="UP001378592"/>
    </source>
</evidence>
<evidence type="ECO:0000256" key="6">
    <source>
        <dbReference type="ARBA" id="ARBA00023015"/>
    </source>
</evidence>
<feature type="region of interest" description="Disordered" evidence="14">
    <location>
        <begin position="76"/>
        <end position="110"/>
    </location>
</feature>
<feature type="compositionally biased region" description="Low complexity" evidence="14">
    <location>
        <begin position="2836"/>
        <end position="2852"/>
    </location>
</feature>
<keyword evidence="4 11" id="KW-0863">Zinc-finger</keyword>
<dbReference type="Pfam" id="PF24056">
    <property type="entry name" value="zf-C2H2_ZFHX3"/>
    <property type="match status" value="1"/>
</dbReference>
<feature type="compositionally biased region" description="Polar residues" evidence="14">
    <location>
        <begin position="858"/>
        <end position="867"/>
    </location>
</feature>
<dbReference type="GO" id="GO:0008270">
    <property type="term" value="F:zinc ion binding"/>
    <property type="evidence" value="ECO:0007669"/>
    <property type="project" value="UniProtKB-KW"/>
</dbReference>
<feature type="compositionally biased region" description="Low complexity" evidence="14">
    <location>
        <begin position="3754"/>
        <end position="3795"/>
    </location>
</feature>
<feature type="DNA-binding region" description="Homeobox" evidence="12">
    <location>
        <begin position="2548"/>
        <end position="2607"/>
    </location>
</feature>
<keyword evidence="9" id="KW-0804">Transcription</keyword>
<keyword evidence="7 12" id="KW-0238">DNA-binding</keyword>
<feature type="region of interest" description="Disordered" evidence="14">
    <location>
        <begin position="334"/>
        <end position="358"/>
    </location>
</feature>
<evidence type="ECO:0000256" key="2">
    <source>
        <dbReference type="ARBA" id="ARBA00022723"/>
    </source>
</evidence>
<feature type="compositionally biased region" description="Polar residues" evidence="14">
    <location>
        <begin position="2768"/>
        <end position="2814"/>
    </location>
</feature>
<feature type="region of interest" description="Disordered" evidence="14">
    <location>
        <begin position="1"/>
        <end position="53"/>
    </location>
</feature>
<feature type="compositionally biased region" description="Basic and acidic residues" evidence="14">
    <location>
        <begin position="1983"/>
        <end position="2001"/>
    </location>
</feature>
<dbReference type="SMART" id="SM00451">
    <property type="entry name" value="ZnF_U1"/>
    <property type="match status" value="6"/>
</dbReference>
<feature type="region of interest" description="Disordered" evidence="14">
    <location>
        <begin position="2768"/>
        <end position="2856"/>
    </location>
</feature>
<feature type="region of interest" description="Disordered" evidence="14">
    <location>
        <begin position="2641"/>
        <end position="2687"/>
    </location>
</feature>
<dbReference type="Gene3D" id="1.10.10.60">
    <property type="entry name" value="Homeodomain-like"/>
    <property type="match status" value="4"/>
</dbReference>
<evidence type="ECO:0000256" key="4">
    <source>
        <dbReference type="ARBA" id="ARBA00022771"/>
    </source>
</evidence>
<feature type="domain" description="Homeobox" evidence="15">
    <location>
        <begin position="3483"/>
        <end position="3543"/>
    </location>
</feature>
<feature type="region of interest" description="Disordered" evidence="14">
    <location>
        <begin position="1261"/>
        <end position="1358"/>
    </location>
</feature>
<evidence type="ECO:0000256" key="8">
    <source>
        <dbReference type="ARBA" id="ARBA00023155"/>
    </source>
</evidence>
<dbReference type="GO" id="GO:0000981">
    <property type="term" value="F:DNA-binding transcription factor activity, RNA polymerase II-specific"/>
    <property type="evidence" value="ECO:0007669"/>
    <property type="project" value="InterPro"/>
</dbReference>
<feature type="region of interest" description="Disordered" evidence="14">
    <location>
        <begin position="3821"/>
        <end position="3841"/>
    </location>
</feature>
<keyword evidence="10 12" id="KW-0539">Nucleus</keyword>
<evidence type="ECO:0000256" key="9">
    <source>
        <dbReference type="ARBA" id="ARBA00023163"/>
    </source>
</evidence>
<feature type="compositionally biased region" description="Polar residues" evidence="14">
    <location>
        <begin position="3392"/>
        <end position="3403"/>
    </location>
</feature>
<evidence type="ECO:0000259" key="16">
    <source>
        <dbReference type="PROSITE" id="PS50157"/>
    </source>
</evidence>
<feature type="compositionally biased region" description="Low complexity" evidence="14">
    <location>
        <begin position="2356"/>
        <end position="2404"/>
    </location>
</feature>
<reference evidence="17 18" key="1">
    <citation type="submission" date="2024-03" db="EMBL/GenBank/DDBJ databases">
        <title>The genome assembly and annotation of the cricket Gryllus longicercus Weissman &amp; Gray.</title>
        <authorList>
            <person name="Szrajer S."/>
            <person name="Gray D."/>
            <person name="Ylla G."/>
        </authorList>
    </citation>
    <scope>NUCLEOTIDE SEQUENCE [LARGE SCALE GENOMIC DNA]</scope>
    <source>
        <strain evidence="17">DAG 2021-001</strain>
        <tissue evidence="17">Whole body minus gut</tissue>
    </source>
</reference>
<evidence type="ECO:0000256" key="3">
    <source>
        <dbReference type="ARBA" id="ARBA00022737"/>
    </source>
</evidence>
<accession>A0AAN9VL23</accession>
<keyword evidence="6" id="KW-0805">Transcription regulation</keyword>
<feature type="domain" description="C2H2-type" evidence="16">
    <location>
        <begin position="807"/>
        <end position="836"/>
    </location>
</feature>
<feature type="region of interest" description="Disordered" evidence="14">
    <location>
        <begin position="1979"/>
        <end position="2025"/>
    </location>
</feature>
<feature type="compositionally biased region" description="Low complexity" evidence="14">
    <location>
        <begin position="1291"/>
        <end position="1307"/>
    </location>
</feature>
<dbReference type="EMBL" id="JAZDUA010000129">
    <property type="protein sequence ID" value="KAK7867019.1"/>
    <property type="molecule type" value="Genomic_DNA"/>
</dbReference>
<feature type="region of interest" description="Disordered" evidence="14">
    <location>
        <begin position="2715"/>
        <end position="2754"/>
    </location>
</feature>
<feature type="compositionally biased region" description="Polar residues" evidence="14">
    <location>
        <begin position="836"/>
        <end position="849"/>
    </location>
</feature>
<feature type="domain" description="C2H2-type" evidence="16">
    <location>
        <begin position="1668"/>
        <end position="1696"/>
    </location>
</feature>
<name>A0AAN9VL23_9ORTH</name>
<feature type="domain" description="C2H2-type" evidence="16">
    <location>
        <begin position="1640"/>
        <end position="1667"/>
    </location>
</feature>
<dbReference type="InterPro" id="IPR051968">
    <property type="entry name" value="ZnFinger_Homeobox_TR"/>
</dbReference>
<feature type="compositionally biased region" description="Low complexity" evidence="14">
    <location>
        <begin position="601"/>
        <end position="620"/>
    </location>
</feature>
<feature type="region of interest" description="Disordered" evidence="14">
    <location>
        <begin position="3391"/>
        <end position="3485"/>
    </location>
</feature>
<feature type="region of interest" description="Disordered" evidence="14">
    <location>
        <begin position="2306"/>
        <end position="2332"/>
    </location>
</feature>
<feature type="DNA-binding region" description="Homeobox" evidence="12">
    <location>
        <begin position="3190"/>
        <end position="3249"/>
    </location>
</feature>
<feature type="region of interest" description="Disordered" evidence="14">
    <location>
        <begin position="1454"/>
        <end position="1506"/>
    </location>
</feature>
<feature type="domain" description="C2H2-type" evidence="16">
    <location>
        <begin position="1804"/>
        <end position="1833"/>
    </location>
</feature>
<dbReference type="SMART" id="SM00355">
    <property type="entry name" value="ZnF_C2H2"/>
    <property type="match status" value="22"/>
</dbReference>
<dbReference type="SMART" id="SM00389">
    <property type="entry name" value="HOX"/>
    <property type="match status" value="4"/>
</dbReference>
<comment type="caution">
    <text evidence="17">The sequence shown here is derived from an EMBL/GenBank/DDBJ whole genome shotgun (WGS) entry which is preliminary data.</text>
</comment>
<dbReference type="Proteomes" id="UP001378592">
    <property type="component" value="Unassembled WGS sequence"/>
</dbReference>
<proteinExistence type="predicted"/>
<evidence type="ECO:0008006" key="19">
    <source>
        <dbReference type="Google" id="ProtNLM"/>
    </source>
</evidence>